<dbReference type="InterPro" id="IPR025932">
    <property type="entry name" value="Trypano_VSG_B_N_dom"/>
</dbReference>
<feature type="signal peptide" evidence="10">
    <location>
        <begin position="1"/>
        <end position="20"/>
    </location>
</feature>
<comment type="subcellular location">
    <subcellularLocation>
        <location evidence="2">Cell membrane</location>
        <topology evidence="2">Lipid-anchor</topology>
        <topology evidence="2">GPI-anchor</topology>
    </subcellularLocation>
</comment>
<dbReference type="AlphaFoldDB" id="A0A1G4I2J9"/>
<evidence type="ECO:0000256" key="5">
    <source>
        <dbReference type="ARBA" id="ARBA00022729"/>
    </source>
</evidence>
<dbReference type="RefSeq" id="XP_067077394.1">
    <property type="nucleotide sequence ID" value="XM_067221293.1"/>
</dbReference>
<keyword evidence="6" id="KW-0472">Membrane</keyword>
<dbReference type="GO" id="GO:0098552">
    <property type="term" value="C:side of membrane"/>
    <property type="evidence" value="ECO:0007669"/>
    <property type="project" value="UniProtKB-KW"/>
</dbReference>
<evidence type="ECO:0000256" key="2">
    <source>
        <dbReference type="ARBA" id="ARBA00004609"/>
    </source>
</evidence>
<evidence type="ECO:0000256" key="8">
    <source>
        <dbReference type="ARBA" id="ARBA00023288"/>
    </source>
</evidence>
<comment type="caution">
    <text evidence="12">The sequence shown here is derived from an EMBL/GenBank/DDBJ whole genome shotgun (WGS) entry which is preliminary data.</text>
</comment>
<dbReference type="VEuPathDB" id="TriTrypDB:TEOVI_000646600"/>
<keyword evidence="8" id="KW-0449">Lipoprotein</keyword>
<evidence type="ECO:0000313" key="13">
    <source>
        <dbReference type="Proteomes" id="UP000195570"/>
    </source>
</evidence>
<evidence type="ECO:0000256" key="10">
    <source>
        <dbReference type="SAM" id="SignalP"/>
    </source>
</evidence>
<keyword evidence="3" id="KW-1003">Cell membrane</keyword>
<evidence type="ECO:0000259" key="11">
    <source>
        <dbReference type="Pfam" id="PF13206"/>
    </source>
</evidence>
<evidence type="ECO:0000256" key="6">
    <source>
        <dbReference type="ARBA" id="ARBA00023136"/>
    </source>
</evidence>
<feature type="region of interest" description="Disordered" evidence="9">
    <location>
        <begin position="78"/>
        <end position="100"/>
    </location>
</feature>
<comment type="function">
    <text evidence="1">VSG forms a coat on the surface of the parasite. The trypanosome evades the immune response of the host by expressing a series of antigenically distinct VSGs from an estimated 1000 VSG genes.</text>
</comment>
<sequence length="133" mass="14811">MPKQLFYVTVVAILFKQATAAPKGGNVEVIAKLCGALRLGDNPITFEPQEETGFEGEPTVLKLNMSLAPKEWRDKFVNRSGPNKVEPIETPPKGTPDDWKNMWSRWAAVEAALNKPNVETATAKSVQRRDNLY</sequence>
<evidence type="ECO:0000256" key="3">
    <source>
        <dbReference type="ARBA" id="ARBA00022475"/>
    </source>
</evidence>
<accession>A0A1G4I2J9</accession>
<gene>
    <name evidence="12" type="ORF">TEOVI_000646600</name>
</gene>
<name>A0A1G4I2J9_TRYEQ</name>
<dbReference type="GeneID" id="92380400"/>
<reference evidence="12" key="1">
    <citation type="submission" date="2016-09" db="EMBL/GenBank/DDBJ databases">
        <authorList>
            <person name="Hebert L."/>
            <person name="Moumen B."/>
        </authorList>
    </citation>
    <scope>NUCLEOTIDE SEQUENCE [LARGE SCALE GENOMIC DNA]</scope>
    <source>
        <strain evidence="12">OVI</strain>
    </source>
</reference>
<dbReference type="GO" id="GO:0005886">
    <property type="term" value="C:plasma membrane"/>
    <property type="evidence" value="ECO:0007669"/>
    <property type="project" value="UniProtKB-SubCell"/>
</dbReference>
<evidence type="ECO:0000313" key="12">
    <source>
        <dbReference type="EMBL" id="SCU65874.1"/>
    </source>
</evidence>
<keyword evidence="4" id="KW-0336">GPI-anchor</keyword>
<proteinExistence type="predicted"/>
<keyword evidence="7" id="KW-0325">Glycoprotein</keyword>
<dbReference type="Proteomes" id="UP000195570">
    <property type="component" value="Unassembled WGS sequence"/>
</dbReference>
<feature type="chain" id="PRO_5009235138" evidence="10">
    <location>
        <begin position="21"/>
        <end position="133"/>
    </location>
</feature>
<feature type="domain" description="Trypanosome variant surface glycoprotein B-type N-terminal" evidence="11">
    <location>
        <begin position="10"/>
        <end position="129"/>
    </location>
</feature>
<evidence type="ECO:0000256" key="4">
    <source>
        <dbReference type="ARBA" id="ARBA00022622"/>
    </source>
</evidence>
<keyword evidence="5 10" id="KW-0732">Signal</keyword>
<dbReference type="EMBL" id="CZPT02000447">
    <property type="protein sequence ID" value="SCU65874.1"/>
    <property type="molecule type" value="Genomic_DNA"/>
</dbReference>
<protein>
    <submittedName>
        <fullName evidence="12">Trypanosomal VSG domain containing protein, putative</fullName>
    </submittedName>
</protein>
<evidence type="ECO:0000256" key="1">
    <source>
        <dbReference type="ARBA" id="ARBA00002523"/>
    </source>
</evidence>
<evidence type="ECO:0000256" key="9">
    <source>
        <dbReference type="SAM" id="MobiDB-lite"/>
    </source>
</evidence>
<evidence type="ECO:0000256" key="7">
    <source>
        <dbReference type="ARBA" id="ARBA00023180"/>
    </source>
</evidence>
<organism evidence="12 13">
    <name type="scientific">Trypanosoma equiperdum</name>
    <dbReference type="NCBI Taxonomy" id="5694"/>
    <lineage>
        <taxon>Eukaryota</taxon>
        <taxon>Discoba</taxon>
        <taxon>Euglenozoa</taxon>
        <taxon>Kinetoplastea</taxon>
        <taxon>Metakinetoplastina</taxon>
        <taxon>Trypanosomatida</taxon>
        <taxon>Trypanosomatidae</taxon>
        <taxon>Trypanosoma</taxon>
    </lineage>
</organism>
<dbReference type="Pfam" id="PF13206">
    <property type="entry name" value="VSG_B"/>
    <property type="match status" value="1"/>
</dbReference>
<keyword evidence="13" id="KW-1185">Reference proteome</keyword>